<dbReference type="EMBL" id="LVJI01000029">
    <property type="protein sequence ID" value="OAB43309.1"/>
    <property type="molecule type" value="Genomic_DNA"/>
</dbReference>
<evidence type="ECO:0000256" key="1">
    <source>
        <dbReference type="ARBA" id="ARBA00023015"/>
    </source>
</evidence>
<accession>A0A168LF68</accession>
<keyword evidence="5" id="KW-1185">Reference proteome</keyword>
<dbReference type="AlphaFoldDB" id="A0A168LF68"/>
<evidence type="ECO:0000313" key="5">
    <source>
        <dbReference type="Proteomes" id="UP000077355"/>
    </source>
</evidence>
<dbReference type="Gene3D" id="1.10.10.60">
    <property type="entry name" value="Homeodomain-like"/>
    <property type="match status" value="1"/>
</dbReference>
<reference evidence="4 5" key="1">
    <citation type="submission" date="2016-03" db="EMBL/GenBank/DDBJ databases">
        <title>Draft genome sequence of Paenibacillus antarcticus CECT 5836.</title>
        <authorList>
            <person name="Shin S.-K."/>
            <person name="Yi H."/>
        </authorList>
    </citation>
    <scope>NUCLEOTIDE SEQUENCE [LARGE SCALE GENOMIC DNA]</scope>
    <source>
        <strain evidence="4 5">CECT 5836</strain>
    </source>
</reference>
<dbReference type="PROSITE" id="PS01124">
    <property type="entry name" value="HTH_ARAC_FAMILY_2"/>
    <property type="match status" value="1"/>
</dbReference>
<gene>
    <name evidence="4" type="ORF">PBAT_18555</name>
</gene>
<dbReference type="GO" id="GO:0043565">
    <property type="term" value="F:sequence-specific DNA binding"/>
    <property type="evidence" value="ECO:0007669"/>
    <property type="project" value="InterPro"/>
</dbReference>
<keyword evidence="1" id="KW-0805">Transcription regulation</keyword>
<evidence type="ECO:0000259" key="3">
    <source>
        <dbReference type="PROSITE" id="PS01124"/>
    </source>
</evidence>
<dbReference type="PANTHER" id="PTHR43436">
    <property type="entry name" value="ARAC-FAMILY TRANSCRIPTIONAL REGULATOR"/>
    <property type="match status" value="1"/>
</dbReference>
<comment type="caution">
    <text evidence="4">The sequence shown here is derived from an EMBL/GenBank/DDBJ whole genome shotgun (WGS) entry which is preliminary data.</text>
</comment>
<dbReference type="SMART" id="SM00342">
    <property type="entry name" value="HTH_ARAC"/>
    <property type="match status" value="1"/>
</dbReference>
<name>A0A168LF68_9BACL</name>
<evidence type="ECO:0000256" key="2">
    <source>
        <dbReference type="ARBA" id="ARBA00023163"/>
    </source>
</evidence>
<dbReference type="InterPro" id="IPR009057">
    <property type="entry name" value="Homeodomain-like_sf"/>
</dbReference>
<sequence>MSPLQFQKHLRLQEARSLLLMESGDATEVAYRIGYESASQFSREYSRMFGFPPKADIKRLKETFEQLEGNLDKNLIWTSNL</sequence>
<organism evidence="4 5">
    <name type="scientific">Paenibacillus antarcticus</name>
    <dbReference type="NCBI Taxonomy" id="253703"/>
    <lineage>
        <taxon>Bacteria</taxon>
        <taxon>Bacillati</taxon>
        <taxon>Bacillota</taxon>
        <taxon>Bacilli</taxon>
        <taxon>Bacillales</taxon>
        <taxon>Paenibacillaceae</taxon>
        <taxon>Paenibacillus</taxon>
    </lineage>
</organism>
<feature type="domain" description="HTH araC/xylS-type" evidence="3">
    <location>
        <begin position="1"/>
        <end position="59"/>
    </location>
</feature>
<dbReference type="PANTHER" id="PTHR43436:SF1">
    <property type="entry name" value="TRANSCRIPTIONAL REGULATORY PROTEIN"/>
    <property type="match status" value="1"/>
</dbReference>
<evidence type="ECO:0000313" key="4">
    <source>
        <dbReference type="EMBL" id="OAB43309.1"/>
    </source>
</evidence>
<dbReference type="Pfam" id="PF12833">
    <property type="entry name" value="HTH_18"/>
    <property type="match status" value="1"/>
</dbReference>
<dbReference type="GO" id="GO:0003700">
    <property type="term" value="F:DNA-binding transcription factor activity"/>
    <property type="evidence" value="ECO:0007669"/>
    <property type="project" value="InterPro"/>
</dbReference>
<dbReference type="InterPro" id="IPR018060">
    <property type="entry name" value="HTH_AraC"/>
</dbReference>
<protein>
    <recommendedName>
        <fullName evidence="3">HTH araC/xylS-type domain-containing protein</fullName>
    </recommendedName>
</protein>
<proteinExistence type="predicted"/>
<dbReference type="Proteomes" id="UP000077355">
    <property type="component" value="Unassembled WGS sequence"/>
</dbReference>
<keyword evidence="2" id="KW-0804">Transcription</keyword>
<dbReference type="SUPFAM" id="SSF46689">
    <property type="entry name" value="Homeodomain-like"/>
    <property type="match status" value="1"/>
</dbReference>